<accession>A0A5M8NY72</accession>
<protein>
    <recommendedName>
        <fullName evidence="4">MFS transporter</fullName>
    </recommendedName>
</protein>
<feature type="non-terminal residue" evidence="2">
    <location>
        <position position="1"/>
    </location>
</feature>
<dbReference type="AlphaFoldDB" id="A0A5M8NY72"/>
<keyword evidence="1" id="KW-1133">Transmembrane helix</keyword>
<comment type="caution">
    <text evidence="2">The sequence shown here is derived from an EMBL/GenBank/DDBJ whole genome shotgun (WGS) entry which is preliminary data.</text>
</comment>
<keyword evidence="1" id="KW-0812">Transmembrane</keyword>
<reference evidence="2 3" key="1">
    <citation type="submission" date="2019-03" db="EMBL/GenBank/DDBJ databases">
        <title>Single cell metagenomics reveals metabolic interactions within the superorganism composed of flagellate Streblomastix strix and complex community of Bacteroidetes bacteria on its surface.</title>
        <authorList>
            <person name="Treitli S.C."/>
            <person name="Kolisko M."/>
            <person name="Husnik F."/>
            <person name="Keeling P."/>
            <person name="Hampl V."/>
        </authorList>
    </citation>
    <scope>NUCLEOTIDE SEQUENCE [LARGE SCALE GENOMIC DNA]</scope>
    <source>
        <strain evidence="2">St1</strain>
    </source>
</reference>
<name>A0A5M8NY72_9BACT</name>
<keyword evidence="1" id="KW-0472">Membrane</keyword>
<evidence type="ECO:0000256" key="1">
    <source>
        <dbReference type="SAM" id="Phobius"/>
    </source>
</evidence>
<evidence type="ECO:0000313" key="2">
    <source>
        <dbReference type="EMBL" id="KAA6300319.1"/>
    </source>
</evidence>
<feature type="transmembrane region" description="Helical" evidence="1">
    <location>
        <begin position="12"/>
        <end position="32"/>
    </location>
</feature>
<organism evidence="2 3">
    <name type="scientific">Candidatus Ordinivivax streblomastigis</name>
    <dbReference type="NCBI Taxonomy" id="2540710"/>
    <lineage>
        <taxon>Bacteria</taxon>
        <taxon>Pseudomonadati</taxon>
        <taxon>Bacteroidota</taxon>
        <taxon>Bacteroidia</taxon>
        <taxon>Bacteroidales</taxon>
        <taxon>Candidatus Ordinivivax</taxon>
    </lineage>
</organism>
<evidence type="ECO:0000313" key="3">
    <source>
        <dbReference type="Proteomes" id="UP000324575"/>
    </source>
</evidence>
<dbReference type="Proteomes" id="UP000324575">
    <property type="component" value="Unassembled WGS sequence"/>
</dbReference>
<dbReference type="EMBL" id="SNRX01000099">
    <property type="protein sequence ID" value="KAA6300319.1"/>
    <property type="molecule type" value="Genomic_DNA"/>
</dbReference>
<evidence type="ECO:0008006" key="4">
    <source>
        <dbReference type="Google" id="ProtNLM"/>
    </source>
</evidence>
<proteinExistence type="predicted"/>
<gene>
    <name evidence="2" type="ORF">EZS26_003532</name>
</gene>
<sequence>QQSAETLLGERLMISLLPAVCCIIAFIGMMFYPLSDKRVKEIVVISQPVKAMR</sequence>